<reference evidence="2" key="1">
    <citation type="submission" date="2019-06" db="EMBL/GenBank/DDBJ databases">
        <authorList>
            <person name="Zheng W."/>
        </authorList>
    </citation>
    <scope>NUCLEOTIDE SEQUENCE</scope>
    <source>
        <strain evidence="2">QDHG01</strain>
    </source>
</reference>
<evidence type="ECO:0000313" key="2">
    <source>
        <dbReference type="EMBL" id="TNV80655.1"/>
    </source>
</evidence>
<dbReference type="Proteomes" id="UP000785679">
    <property type="component" value="Unassembled WGS sequence"/>
</dbReference>
<sequence length="325" mass="37987">MTLINRQIAPWLEMIQPQQIKESKIQFINDKQQNPELKILQRYIRLAQSLSHSEDPNYNTFQYILNQLEGNQPRPQPPQMLFDAVVVQAPLNFKVAIFDFTNEFLQNAIFQLIKELSLEMTLLYIEKTVTEVINQVIDGSITSLVQIVAAKLIIQEDNNNRMHEMLVNTQAENQQLLDQQNELEQVIDDDQKDKFEIFQEQFSMLNQQNDMEPEQNVIEIADQLVAEANFQDEEQKVEVFEGKFKIPKSLQEDLIKLVSKLKENHRKIACGRFNIEDFIEENQFNISDLEDFISILLGDKDYFDKRDSLGEKSTKPSFQDGNINQ</sequence>
<keyword evidence="1" id="KW-0175">Coiled coil</keyword>
<evidence type="ECO:0000256" key="1">
    <source>
        <dbReference type="SAM" id="Coils"/>
    </source>
</evidence>
<keyword evidence="3" id="KW-1185">Reference proteome</keyword>
<name>A0A8J8NUH8_HALGN</name>
<gene>
    <name evidence="2" type="ORF">FGO68_gene15352</name>
</gene>
<feature type="coiled-coil region" evidence="1">
    <location>
        <begin position="159"/>
        <end position="193"/>
    </location>
</feature>
<dbReference type="EMBL" id="RRYP01007223">
    <property type="protein sequence ID" value="TNV80655.1"/>
    <property type="molecule type" value="Genomic_DNA"/>
</dbReference>
<dbReference type="AlphaFoldDB" id="A0A8J8NUH8"/>
<accession>A0A8J8NUH8</accession>
<protein>
    <submittedName>
        <fullName evidence="2">Uncharacterized protein</fullName>
    </submittedName>
</protein>
<proteinExistence type="predicted"/>
<organism evidence="2 3">
    <name type="scientific">Halteria grandinella</name>
    <dbReference type="NCBI Taxonomy" id="5974"/>
    <lineage>
        <taxon>Eukaryota</taxon>
        <taxon>Sar</taxon>
        <taxon>Alveolata</taxon>
        <taxon>Ciliophora</taxon>
        <taxon>Intramacronucleata</taxon>
        <taxon>Spirotrichea</taxon>
        <taxon>Stichotrichia</taxon>
        <taxon>Sporadotrichida</taxon>
        <taxon>Halteriidae</taxon>
        <taxon>Halteria</taxon>
    </lineage>
</organism>
<evidence type="ECO:0000313" key="3">
    <source>
        <dbReference type="Proteomes" id="UP000785679"/>
    </source>
</evidence>
<comment type="caution">
    <text evidence="2">The sequence shown here is derived from an EMBL/GenBank/DDBJ whole genome shotgun (WGS) entry which is preliminary data.</text>
</comment>